<name>A0ABT5DK07_9BACT</name>
<keyword evidence="2" id="KW-1185">Reference proteome</keyword>
<proteinExistence type="predicted"/>
<gene>
    <name evidence="1" type="ORF">POL68_29745</name>
</gene>
<comment type="caution">
    <text evidence="1">The sequence shown here is derived from an EMBL/GenBank/DDBJ whole genome shotgun (WGS) entry which is preliminary data.</text>
</comment>
<organism evidence="1 2">
    <name type="scientific">Stigmatella ashevillensis</name>
    <dbReference type="NCBI Taxonomy" id="2995309"/>
    <lineage>
        <taxon>Bacteria</taxon>
        <taxon>Pseudomonadati</taxon>
        <taxon>Myxococcota</taxon>
        <taxon>Myxococcia</taxon>
        <taxon>Myxococcales</taxon>
        <taxon>Cystobacterineae</taxon>
        <taxon>Archangiaceae</taxon>
        <taxon>Stigmatella</taxon>
    </lineage>
</organism>
<dbReference type="RefSeq" id="WP_272142818.1">
    <property type="nucleotide sequence ID" value="NZ_JAQNDM010000002.1"/>
</dbReference>
<reference evidence="1 2" key="1">
    <citation type="submission" date="2022-11" db="EMBL/GenBank/DDBJ databases">
        <title>Minimal conservation of predation-associated metabolite biosynthetic gene clusters underscores biosynthetic potential of Myxococcota including descriptions for ten novel species: Archangium lansinium sp. nov., Myxococcus landrumus sp. nov., Nannocystis bai.</title>
        <authorList>
            <person name="Ahearne A."/>
            <person name="Stevens C."/>
            <person name="Dowd S."/>
        </authorList>
    </citation>
    <scope>NUCLEOTIDE SEQUENCE [LARGE SCALE GENOMIC DNA]</scope>
    <source>
        <strain evidence="1 2">NCWAL01</strain>
    </source>
</reference>
<protein>
    <submittedName>
        <fullName evidence="1">Uncharacterized protein</fullName>
    </submittedName>
</protein>
<dbReference type="Proteomes" id="UP001221838">
    <property type="component" value="Unassembled WGS sequence"/>
</dbReference>
<evidence type="ECO:0000313" key="1">
    <source>
        <dbReference type="EMBL" id="MDC0712682.1"/>
    </source>
</evidence>
<sequence length="473" mass="52660">MTLHLLLARADEREPILEEPLPLESVLLAPPPAYLPIPTHLHDIAGDPDSLGAQRWALIVPEGEQGRRIEAILKPLCELRAREQGAPVEICRVPAGMDRAQAIEFRDRVLHSPARSRREHARYVLLAGGLEALSLELQEVLVGDGACFVGRLAFEQEADYEAYVSKVLAREQSLPKPRKARALYLSSGDGTAAVRNGQRNIVTPAAQQCRSEHQQGYLRAKDILEEELAEGSVERLLELAAQDEPTLLFTLSHGVGAPTGGWRSVDMQRQRQGNLCLGHGGELEPSVVRRHPFIPGGVWFYFACFGAGTPTCSVYEKWMERLVRFREMPSRYLKSVHDSRPKDGRPFVAALPQAALANADGPLAVIAHLDLAWSYAYRDVLTERYHAHRLEAVLSSLMNGHRVGPAVHVLIQFAGRADARLRWQYQEQAVKDSETGKPLPEELVKQAYLWMERHDIASYVLLGDPAVRLVVPD</sequence>
<evidence type="ECO:0000313" key="2">
    <source>
        <dbReference type="Proteomes" id="UP001221838"/>
    </source>
</evidence>
<dbReference type="EMBL" id="JAQNDM010000002">
    <property type="protein sequence ID" value="MDC0712682.1"/>
    <property type="molecule type" value="Genomic_DNA"/>
</dbReference>
<accession>A0ABT5DK07</accession>